<dbReference type="RefSeq" id="WP_418890545.1">
    <property type="nucleotide sequence ID" value="NZ_JBEUWX010000002.1"/>
</dbReference>
<sequence length="45" mass="5355">MAYRQMQGKNQIRMPHVRRPLWAICFSDQTGGRVIKQIKNINNKK</sequence>
<protein>
    <submittedName>
        <fullName evidence="1">Uncharacterized protein</fullName>
    </submittedName>
</protein>
<accession>A0ABV4UCN2</accession>
<proteinExistence type="predicted"/>
<gene>
    <name evidence="1" type="ORF">ABCS64_03575</name>
</gene>
<dbReference type="Proteomes" id="UP001574673">
    <property type="component" value="Unassembled WGS sequence"/>
</dbReference>
<name>A0ABV4UCN2_9RHOO</name>
<reference evidence="2" key="1">
    <citation type="submission" date="2024-06" db="EMBL/GenBank/DDBJ databases">
        <title>Radixoralia hellwigii gen. nov., sp nov., isolated from a root canal in the human oral cavity.</title>
        <authorList>
            <person name="Bartsch S."/>
            <person name="Wittmer A."/>
            <person name="Schulz A.-K."/>
            <person name="Neumann-Schaal M."/>
            <person name="Wolf J."/>
            <person name="Gronow S."/>
            <person name="Tennert C."/>
            <person name="Haecker G."/>
            <person name="Cieplik F."/>
            <person name="Al-Ahmad A."/>
        </authorList>
    </citation>
    <scope>NUCLEOTIDE SEQUENCE [LARGE SCALE GENOMIC DNA]</scope>
    <source>
        <strain evidence="2">Wk13</strain>
    </source>
</reference>
<organism evidence="1 2">
    <name type="scientific">Dentiradicibacter hellwigii</name>
    <dbReference type="NCBI Taxonomy" id="3149053"/>
    <lineage>
        <taxon>Bacteria</taxon>
        <taxon>Pseudomonadati</taxon>
        <taxon>Pseudomonadota</taxon>
        <taxon>Betaproteobacteria</taxon>
        <taxon>Rhodocyclales</taxon>
        <taxon>Rhodocyclaceae</taxon>
        <taxon>Dentiradicibacter</taxon>
    </lineage>
</organism>
<evidence type="ECO:0000313" key="2">
    <source>
        <dbReference type="Proteomes" id="UP001574673"/>
    </source>
</evidence>
<keyword evidence="2" id="KW-1185">Reference proteome</keyword>
<evidence type="ECO:0000313" key="1">
    <source>
        <dbReference type="EMBL" id="MFA9949414.1"/>
    </source>
</evidence>
<dbReference type="EMBL" id="JBEUWX010000002">
    <property type="protein sequence ID" value="MFA9949414.1"/>
    <property type="molecule type" value="Genomic_DNA"/>
</dbReference>
<comment type="caution">
    <text evidence="1">The sequence shown here is derived from an EMBL/GenBank/DDBJ whole genome shotgun (WGS) entry which is preliminary data.</text>
</comment>